<evidence type="ECO:0000256" key="2">
    <source>
        <dbReference type="SAM" id="SignalP"/>
    </source>
</evidence>
<keyword evidence="4" id="KW-1185">Reference proteome</keyword>
<dbReference type="AlphaFoldDB" id="A0A0R3WSH0"/>
<feature type="compositionally biased region" description="Acidic residues" evidence="1">
    <location>
        <begin position="70"/>
        <end position="81"/>
    </location>
</feature>
<name>A0A0R3WSH0_HYDTA</name>
<feature type="region of interest" description="Disordered" evidence="1">
    <location>
        <begin position="69"/>
        <end position="89"/>
    </location>
</feature>
<dbReference type="Proteomes" id="UP000274429">
    <property type="component" value="Unassembled WGS sequence"/>
</dbReference>
<keyword evidence="2" id="KW-0732">Signal</keyword>
<organism evidence="5">
    <name type="scientific">Hydatigena taeniaeformis</name>
    <name type="common">Feline tapeworm</name>
    <name type="synonym">Taenia taeniaeformis</name>
    <dbReference type="NCBI Taxonomy" id="6205"/>
    <lineage>
        <taxon>Eukaryota</taxon>
        <taxon>Metazoa</taxon>
        <taxon>Spiralia</taxon>
        <taxon>Lophotrochozoa</taxon>
        <taxon>Platyhelminthes</taxon>
        <taxon>Cestoda</taxon>
        <taxon>Eucestoda</taxon>
        <taxon>Cyclophyllidea</taxon>
        <taxon>Taeniidae</taxon>
        <taxon>Hydatigera</taxon>
    </lineage>
</organism>
<evidence type="ECO:0000313" key="3">
    <source>
        <dbReference type="EMBL" id="VDM23165.1"/>
    </source>
</evidence>
<dbReference type="STRING" id="6205.A0A0R3WSH0"/>
<feature type="signal peptide" evidence="2">
    <location>
        <begin position="1"/>
        <end position="20"/>
    </location>
</feature>
<reference evidence="3 4" key="2">
    <citation type="submission" date="2018-11" db="EMBL/GenBank/DDBJ databases">
        <authorList>
            <consortium name="Pathogen Informatics"/>
        </authorList>
    </citation>
    <scope>NUCLEOTIDE SEQUENCE [LARGE SCALE GENOMIC DNA]</scope>
</reference>
<accession>A0A0R3WSH0</accession>
<evidence type="ECO:0000313" key="5">
    <source>
        <dbReference type="WBParaSite" id="TTAC_0000371001-mRNA-1"/>
    </source>
</evidence>
<gene>
    <name evidence="3" type="ORF">TTAC_LOCUS3695</name>
</gene>
<dbReference type="WBParaSite" id="TTAC_0000371001-mRNA-1">
    <property type="protein sequence ID" value="TTAC_0000371001-mRNA-1"/>
    <property type="gene ID" value="TTAC_0000371001"/>
</dbReference>
<proteinExistence type="predicted"/>
<evidence type="ECO:0000256" key="1">
    <source>
        <dbReference type="SAM" id="MobiDB-lite"/>
    </source>
</evidence>
<dbReference type="EMBL" id="UYWX01002885">
    <property type="protein sequence ID" value="VDM23165.1"/>
    <property type="molecule type" value="Genomic_DNA"/>
</dbReference>
<sequence>MILSPQVFLILLLAVSKTSGSRSEQTTNELKSKKGVSDSEVVVAAAVPTEEKGQLPSFVREDAAMKIIDNNDDDDDDDDVDVGLGGVGVEGVEEDGRTLLQSNFLPDR</sequence>
<reference evidence="5" key="1">
    <citation type="submission" date="2017-02" db="UniProtKB">
        <authorList>
            <consortium name="WormBaseParasite"/>
        </authorList>
    </citation>
    <scope>IDENTIFICATION</scope>
</reference>
<evidence type="ECO:0000313" key="4">
    <source>
        <dbReference type="Proteomes" id="UP000274429"/>
    </source>
</evidence>
<feature type="chain" id="PRO_5043132981" evidence="2">
    <location>
        <begin position="21"/>
        <end position="108"/>
    </location>
</feature>
<protein>
    <submittedName>
        <fullName evidence="5">RxLR effector protein</fullName>
    </submittedName>
</protein>